<name>A0AAF0V7V8_SOLVR</name>
<accession>A0AAF0V7V8</accession>
<reference evidence="2" key="1">
    <citation type="submission" date="2023-08" db="EMBL/GenBank/DDBJ databases">
        <title>A de novo genome assembly of Solanum verrucosum Schlechtendal, a Mexican diploid species geographically isolated from the other diploid A-genome species in potato relatives.</title>
        <authorList>
            <person name="Hosaka K."/>
        </authorList>
    </citation>
    <scope>NUCLEOTIDE SEQUENCE</scope>
    <source>
        <tissue evidence="2">Young leaves</tissue>
    </source>
</reference>
<dbReference type="AlphaFoldDB" id="A0AAF0V7V8"/>
<dbReference type="EMBL" id="CP133623">
    <property type="protein sequence ID" value="WMV58303.1"/>
    <property type="molecule type" value="Genomic_DNA"/>
</dbReference>
<organism evidence="2 3">
    <name type="scientific">Solanum verrucosum</name>
    <dbReference type="NCBI Taxonomy" id="315347"/>
    <lineage>
        <taxon>Eukaryota</taxon>
        <taxon>Viridiplantae</taxon>
        <taxon>Streptophyta</taxon>
        <taxon>Embryophyta</taxon>
        <taxon>Tracheophyta</taxon>
        <taxon>Spermatophyta</taxon>
        <taxon>Magnoliopsida</taxon>
        <taxon>eudicotyledons</taxon>
        <taxon>Gunneridae</taxon>
        <taxon>Pentapetalae</taxon>
        <taxon>asterids</taxon>
        <taxon>lamiids</taxon>
        <taxon>Solanales</taxon>
        <taxon>Solanaceae</taxon>
        <taxon>Solanoideae</taxon>
        <taxon>Solaneae</taxon>
        <taxon>Solanum</taxon>
    </lineage>
</organism>
<sequence>MDVINFQRVVIKELKKNIFILIVAVLGFFIKYIVSHCTVLQYFDLAYFTNVLFYMVLEMCWLFFILS</sequence>
<protein>
    <submittedName>
        <fullName evidence="2">Uncharacterized protein</fullName>
    </submittedName>
</protein>
<gene>
    <name evidence="2" type="ORF">MTR67_051688</name>
</gene>
<dbReference type="Proteomes" id="UP001234989">
    <property type="component" value="Chromosome 12"/>
</dbReference>
<evidence type="ECO:0000256" key="1">
    <source>
        <dbReference type="SAM" id="Phobius"/>
    </source>
</evidence>
<evidence type="ECO:0000313" key="3">
    <source>
        <dbReference type="Proteomes" id="UP001234989"/>
    </source>
</evidence>
<keyword evidence="3" id="KW-1185">Reference proteome</keyword>
<keyword evidence="1" id="KW-0812">Transmembrane</keyword>
<keyword evidence="1" id="KW-0472">Membrane</keyword>
<evidence type="ECO:0000313" key="2">
    <source>
        <dbReference type="EMBL" id="WMV58303.1"/>
    </source>
</evidence>
<feature type="transmembrane region" description="Helical" evidence="1">
    <location>
        <begin position="46"/>
        <end position="66"/>
    </location>
</feature>
<proteinExistence type="predicted"/>
<feature type="transmembrane region" description="Helical" evidence="1">
    <location>
        <begin position="18"/>
        <end position="34"/>
    </location>
</feature>
<keyword evidence="1" id="KW-1133">Transmembrane helix</keyword>